<name>A0A163L0M8_ABSGL</name>
<dbReference type="InterPro" id="IPR040343">
    <property type="entry name" value="Cet1/Ctl1"/>
</dbReference>
<dbReference type="PANTHER" id="PTHR28118:SF1">
    <property type="entry name" value="POLYNUCLEOTIDE 5'-TRIPHOSPHATASE CTL1-RELATED"/>
    <property type="match status" value="1"/>
</dbReference>
<evidence type="ECO:0000256" key="2">
    <source>
        <dbReference type="ARBA" id="ARBA00004123"/>
    </source>
</evidence>
<dbReference type="FunCoup" id="A0A163L0M8">
    <property type="interactions" value="51"/>
</dbReference>
<feature type="region of interest" description="Disordered" evidence="9">
    <location>
        <begin position="1"/>
        <end position="23"/>
    </location>
</feature>
<dbReference type="InterPro" id="IPR033469">
    <property type="entry name" value="CYTH-like_dom_sf"/>
</dbReference>
<dbReference type="EMBL" id="LT554066">
    <property type="protein sequence ID" value="SAM03190.1"/>
    <property type="molecule type" value="Genomic_DNA"/>
</dbReference>
<dbReference type="Pfam" id="PF02940">
    <property type="entry name" value="mRNA_triPase"/>
    <property type="match status" value="1"/>
</dbReference>
<evidence type="ECO:0000256" key="9">
    <source>
        <dbReference type="SAM" id="MobiDB-lite"/>
    </source>
</evidence>
<dbReference type="InterPro" id="IPR037009">
    <property type="entry name" value="mRNA_triPase_Cet1_sf"/>
</dbReference>
<comment type="similarity">
    <text evidence="3 8">Belongs to the fungal TPase family.</text>
</comment>
<evidence type="ECO:0000256" key="3">
    <source>
        <dbReference type="ARBA" id="ARBA00006345"/>
    </source>
</evidence>
<evidence type="ECO:0000313" key="12">
    <source>
        <dbReference type="Proteomes" id="UP000078561"/>
    </source>
</evidence>
<dbReference type="EC" id="3.6.1.74" evidence="8"/>
<dbReference type="STRING" id="4829.A0A163L0M8"/>
<comment type="function">
    <text evidence="8">First step of mRNA capping. Converts the 5'-triphosphate end of a nascent mRNA chain into a diphosphate end.</text>
</comment>
<evidence type="ECO:0000256" key="1">
    <source>
        <dbReference type="ARBA" id="ARBA00001946"/>
    </source>
</evidence>
<keyword evidence="8" id="KW-0506">mRNA capping</keyword>
<gene>
    <name evidence="11" type="primary">ABSGL_09008.1 scaffold 10666</name>
</gene>
<dbReference type="AlphaFoldDB" id="A0A163L0M8"/>
<dbReference type="InterPro" id="IPR004206">
    <property type="entry name" value="mRNA_triPase_Cet1"/>
</dbReference>
<dbReference type="GO" id="GO:0140818">
    <property type="term" value="F:mRNA 5'-triphosphate monophosphatase activity"/>
    <property type="evidence" value="ECO:0007669"/>
    <property type="project" value="UniProtKB-EC"/>
</dbReference>
<dbReference type="SUPFAM" id="SSF55154">
    <property type="entry name" value="CYTH-like phosphatases"/>
    <property type="match status" value="1"/>
</dbReference>
<organism evidence="11">
    <name type="scientific">Absidia glauca</name>
    <name type="common">Pin mould</name>
    <dbReference type="NCBI Taxonomy" id="4829"/>
    <lineage>
        <taxon>Eukaryota</taxon>
        <taxon>Fungi</taxon>
        <taxon>Fungi incertae sedis</taxon>
        <taxon>Mucoromycota</taxon>
        <taxon>Mucoromycotina</taxon>
        <taxon>Mucoromycetes</taxon>
        <taxon>Mucorales</taxon>
        <taxon>Cunninghamellaceae</taxon>
        <taxon>Absidia</taxon>
    </lineage>
</organism>
<dbReference type="OrthoDB" id="272147at2759"/>
<keyword evidence="12" id="KW-1185">Reference proteome</keyword>
<accession>A0A163L0M8</accession>
<dbReference type="OMA" id="QNSAKRP"/>
<protein>
    <recommendedName>
        <fullName evidence="8">mRNA-capping enzyme subunit beta</fullName>
        <ecNumber evidence="8">3.6.1.74</ecNumber>
    </recommendedName>
    <alternativeName>
        <fullName evidence="8">mRNA 5'-phosphatase</fullName>
    </alternativeName>
    <alternativeName>
        <fullName evidence="8">mRNA 5'-triphosphate monophosphatase</fullName>
    </alternativeName>
</protein>
<evidence type="ECO:0000259" key="10">
    <source>
        <dbReference type="Pfam" id="PF02940"/>
    </source>
</evidence>
<evidence type="ECO:0000256" key="7">
    <source>
        <dbReference type="ARBA" id="ARBA00047740"/>
    </source>
</evidence>
<proteinExistence type="inferred from homology"/>
<comment type="subunit">
    <text evidence="8">Heterodimer. The mRNA-capping enzyme is composed of two separate chains alpha and beta, respectively a mRNA guanylyltransferase and an mRNA 5'-triphosphate monophosphatase.</text>
</comment>
<dbReference type="GO" id="GO:0031533">
    <property type="term" value="C:mRNA capping enzyme complex"/>
    <property type="evidence" value="ECO:0007669"/>
    <property type="project" value="UniProtKB-UniRule"/>
</dbReference>
<keyword evidence="5 8" id="KW-0378">Hydrolase</keyword>
<keyword evidence="6 8" id="KW-0539">Nucleus</keyword>
<dbReference type="GO" id="GO:0004651">
    <property type="term" value="F:polynucleotide 5'-phosphatase activity"/>
    <property type="evidence" value="ECO:0007669"/>
    <property type="project" value="UniProtKB-UniRule"/>
</dbReference>
<dbReference type="CDD" id="cd07470">
    <property type="entry name" value="CYTH-like_mRNA_RTPase"/>
    <property type="match status" value="1"/>
</dbReference>
<evidence type="ECO:0000256" key="6">
    <source>
        <dbReference type="ARBA" id="ARBA00023242"/>
    </source>
</evidence>
<evidence type="ECO:0000256" key="4">
    <source>
        <dbReference type="ARBA" id="ARBA00022664"/>
    </source>
</evidence>
<comment type="catalytic activity">
    <reaction evidence="7">
        <text>a 5'-end triphospho-ribonucleoside in mRNA + H2O = a 5'-end diphospho-ribonucleoside in mRNA + phosphate + H(+)</text>
        <dbReference type="Rhea" id="RHEA:67004"/>
        <dbReference type="Rhea" id="RHEA-COMP:17164"/>
        <dbReference type="Rhea" id="RHEA-COMP:17165"/>
        <dbReference type="ChEBI" id="CHEBI:15377"/>
        <dbReference type="ChEBI" id="CHEBI:15378"/>
        <dbReference type="ChEBI" id="CHEBI:43474"/>
        <dbReference type="ChEBI" id="CHEBI:167616"/>
        <dbReference type="ChEBI" id="CHEBI:167618"/>
        <dbReference type="EC" id="3.6.1.74"/>
    </reaction>
    <physiologicalReaction direction="left-to-right" evidence="7">
        <dbReference type="Rhea" id="RHEA:67005"/>
    </physiologicalReaction>
</comment>
<evidence type="ECO:0000256" key="8">
    <source>
        <dbReference type="RuleBase" id="RU367053"/>
    </source>
</evidence>
<dbReference type="GO" id="GO:0006370">
    <property type="term" value="P:7-methylguanosine mRNA capping"/>
    <property type="evidence" value="ECO:0007669"/>
    <property type="project" value="UniProtKB-UniRule"/>
</dbReference>
<dbReference type="PANTHER" id="PTHR28118">
    <property type="entry name" value="POLYNUCLEOTIDE 5'-TRIPHOSPHATASE-RELATED"/>
    <property type="match status" value="1"/>
</dbReference>
<comment type="cofactor">
    <cofactor evidence="1 8">
        <name>Mg(2+)</name>
        <dbReference type="ChEBI" id="CHEBI:18420"/>
    </cofactor>
</comment>
<dbReference type="Gene3D" id="3.20.100.10">
    <property type="entry name" value="mRNA triphosphatase Cet1-like"/>
    <property type="match status" value="1"/>
</dbReference>
<feature type="domain" description="mRNA triphosphatase Cet1-like" evidence="10">
    <location>
        <begin position="38"/>
        <end position="195"/>
    </location>
</feature>
<evidence type="ECO:0000313" key="11">
    <source>
        <dbReference type="EMBL" id="SAM03190.1"/>
    </source>
</evidence>
<reference evidence="11" key="1">
    <citation type="submission" date="2016-04" db="EMBL/GenBank/DDBJ databases">
        <authorList>
            <person name="Evans L.H."/>
            <person name="Alamgir A."/>
            <person name="Owens N."/>
            <person name="Weber N.D."/>
            <person name="Virtaneva K."/>
            <person name="Barbian K."/>
            <person name="Babar A."/>
            <person name="Rosenke K."/>
        </authorList>
    </citation>
    <scope>NUCLEOTIDE SEQUENCE [LARGE SCALE GENOMIC DNA]</scope>
    <source>
        <strain evidence="11">CBS 101.48</strain>
    </source>
</reference>
<sequence length="202" mass="23830">MNSQKRTIDQVEDTTAQDNAKRQQLYREPSIFNTRPMDDITKLVHDFIAKYCDQPHVEIEAKLGVFIDKQTQDRVRMDCQTETVIPSHMTRMLRFESNMPLQQHKYYNQLLNDLVNKSQTRGEKIRYRHTRETDRFHPIPGSREKCRVTIDQQTGQVVPDGIVEKKRLENLDIHSPLHPLDFRISINLEIPRKTTARDAIHV</sequence>
<evidence type="ECO:0000256" key="5">
    <source>
        <dbReference type="ARBA" id="ARBA00022801"/>
    </source>
</evidence>
<keyword evidence="4 8" id="KW-0507">mRNA processing</keyword>
<dbReference type="InParanoid" id="A0A163L0M8"/>
<comment type="subcellular location">
    <subcellularLocation>
        <location evidence="2 8">Nucleus</location>
    </subcellularLocation>
</comment>
<dbReference type="Proteomes" id="UP000078561">
    <property type="component" value="Unassembled WGS sequence"/>
</dbReference>